<feature type="domain" description="Cytochrome c" evidence="5">
    <location>
        <begin position="37"/>
        <end position="97"/>
    </location>
</feature>
<evidence type="ECO:0000256" key="3">
    <source>
        <dbReference type="ARBA" id="ARBA00023004"/>
    </source>
</evidence>
<keyword evidence="2 4" id="KW-0479">Metal-binding</keyword>
<gene>
    <name evidence="6" type="ORF">CHRY9390_01688</name>
</gene>
<protein>
    <recommendedName>
        <fullName evidence="5">Cytochrome c domain-containing protein</fullName>
    </recommendedName>
</protein>
<sequence>MRNIGFTGIFAAVLLASCTPKSAPAIEAPKSATSTAEQIAQGKTIFENSCNKCHKLYDPTQFTSVQWVGIMNAMAPKAKLTDEQHQWVYDYVVSVKK</sequence>
<proteinExistence type="predicted"/>
<evidence type="ECO:0000313" key="6">
    <source>
        <dbReference type="EMBL" id="CAD7807624.1"/>
    </source>
</evidence>
<dbReference type="PROSITE" id="PS51007">
    <property type="entry name" value="CYTC"/>
    <property type="match status" value="1"/>
</dbReference>
<evidence type="ECO:0000256" key="2">
    <source>
        <dbReference type="ARBA" id="ARBA00022723"/>
    </source>
</evidence>
<dbReference type="GO" id="GO:0020037">
    <property type="term" value="F:heme binding"/>
    <property type="evidence" value="ECO:0007669"/>
    <property type="project" value="InterPro"/>
</dbReference>
<organism evidence="6 7">
    <name type="scientific">Chryseobacterium aquaeductus</name>
    <dbReference type="NCBI Taxonomy" id="2675056"/>
    <lineage>
        <taxon>Bacteria</taxon>
        <taxon>Pseudomonadati</taxon>
        <taxon>Bacteroidota</taxon>
        <taxon>Flavobacteriia</taxon>
        <taxon>Flavobacteriales</taxon>
        <taxon>Weeksellaceae</taxon>
        <taxon>Chryseobacterium group</taxon>
        <taxon>Chryseobacterium</taxon>
    </lineage>
</organism>
<evidence type="ECO:0000256" key="1">
    <source>
        <dbReference type="ARBA" id="ARBA00022617"/>
    </source>
</evidence>
<keyword evidence="1 4" id="KW-0349">Heme</keyword>
<name>A0A9N8MGZ0_9FLAO</name>
<evidence type="ECO:0000313" key="7">
    <source>
        <dbReference type="Proteomes" id="UP000662618"/>
    </source>
</evidence>
<dbReference type="RefSeq" id="WP_162088061.1">
    <property type="nucleotide sequence ID" value="NZ_CAJIMS010000001.1"/>
</dbReference>
<reference evidence="6" key="1">
    <citation type="submission" date="2020-12" db="EMBL/GenBank/DDBJ databases">
        <authorList>
            <person name="Rodrigo-Torres L."/>
            <person name="Arahal R. D."/>
            <person name="Lucena T."/>
        </authorList>
    </citation>
    <scope>NUCLEOTIDE SEQUENCE</scope>
    <source>
        <strain evidence="6">CECT 9390</strain>
    </source>
</reference>
<dbReference type="GO" id="GO:0009055">
    <property type="term" value="F:electron transfer activity"/>
    <property type="evidence" value="ECO:0007669"/>
    <property type="project" value="InterPro"/>
</dbReference>
<dbReference type="EMBL" id="CAJIMS010000001">
    <property type="protein sequence ID" value="CAD7807624.1"/>
    <property type="molecule type" value="Genomic_DNA"/>
</dbReference>
<evidence type="ECO:0000259" key="5">
    <source>
        <dbReference type="PROSITE" id="PS51007"/>
    </source>
</evidence>
<dbReference type="GO" id="GO:0046872">
    <property type="term" value="F:metal ion binding"/>
    <property type="evidence" value="ECO:0007669"/>
    <property type="project" value="UniProtKB-KW"/>
</dbReference>
<dbReference type="SUPFAM" id="SSF46626">
    <property type="entry name" value="Cytochrome c"/>
    <property type="match status" value="1"/>
</dbReference>
<dbReference type="Gene3D" id="1.10.760.10">
    <property type="entry name" value="Cytochrome c-like domain"/>
    <property type="match status" value="1"/>
</dbReference>
<dbReference type="Proteomes" id="UP000662618">
    <property type="component" value="Unassembled WGS sequence"/>
</dbReference>
<comment type="caution">
    <text evidence="6">The sequence shown here is derived from an EMBL/GenBank/DDBJ whole genome shotgun (WGS) entry which is preliminary data.</text>
</comment>
<dbReference type="AlphaFoldDB" id="A0A9N8MGZ0"/>
<keyword evidence="3 4" id="KW-0408">Iron</keyword>
<accession>A0A9N8MGZ0</accession>
<dbReference type="InterPro" id="IPR036909">
    <property type="entry name" value="Cyt_c-like_dom_sf"/>
</dbReference>
<evidence type="ECO:0000256" key="4">
    <source>
        <dbReference type="PROSITE-ProRule" id="PRU00433"/>
    </source>
</evidence>
<dbReference type="PROSITE" id="PS51257">
    <property type="entry name" value="PROKAR_LIPOPROTEIN"/>
    <property type="match status" value="1"/>
</dbReference>
<dbReference type="InterPro" id="IPR009056">
    <property type="entry name" value="Cyt_c-like_dom"/>
</dbReference>
<keyword evidence="7" id="KW-1185">Reference proteome</keyword>